<evidence type="ECO:0000313" key="1">
    <source>
        <dbReference type="EMBL" id="NLJ23091.1"/>
    </source>
</evidence>
<protein>
    <submittedName>
        <fullName evidence="1">Uncharacterized protein</fullName>
    </submittedName>
</protein>
<name>A0A7K4AJC9_METSH</name>
<dbReference type="EMBL" id="JAAYUN010000143">
    <property type="protein sequence ID" value="NLJ23091.1"/>
    <property type="molecule type" value="Genomic_DNA"/>
</dbReference>
<proteinExistence type="predicted"/>
<comment type="caution">
    <text evidence="1">The sequence shown here is derived from an EMBL/GenBank/DDBJ whole genome shotgun (WGS) entry which is preliminary data.</text>
</comment>
<sequence>MKTLLEKIFDKACEDFENHGKDDQKSINIVFLRVPREIDLGSCKRASIDYFKEKVDSKVSGIFLYQPEFAGTMNGLFKGESLAHCYELILNPHQIEIINLKKLKLTPKFIAGIWNKGSTPIMFVTGKNNIISKDIEYYKYQSGHIYYQPTKDKHNPEMVNGILMEPCRSLTEIGKKKLMLLPESNNLLLL</sequence>
<gene>
    <name evidence="1" type="ORF">GX426_08290</name>
</gene>
<accession>A0A7K4AJC9</accession>
<organism evidence="1 2">
    <name type="scientific">Methanothrix soehngenii</name>
    <name type="common">Methanosaeta concilii</name>
    <dbReference type="NCBI Taxonomy" id="2223"/>
    <lineage>
        <taxon>Archaea</taxon>
        <taxon>Methanobacteriati</taxon>
        <taxon>Methanobacteriota</taxon>
        <taxon>Stenosarchaea group</taxon>
        <taxon>Methanomicrobia</taxon>
        <taxon>Methanotrichales</taxon>
        <taxon>Methanotrichaceae</taxon>
        <taxon>Methanothrix</taxon>
    </lineage>
</organism>
<dbReference type="Proteomes" id="UP000544742">
    <property type="component" value="Unassembled WGS sequence"/>
</dbReference>
<reference evidence="1 2" key="1">
    <citation type="journal article" date="2020" name="Biotechnol. Biofuels">
        <title>New insights from the biogas microbiome by comprehensive genome-resolved metagenomics of nearly 1600 species originating from multiple anaerobic digesters.</title>
        <authorList>
            <person name="Campanaro S."/>
            <person name="Treu L."/>
            <person name="Rodriguez-R L.M."/>
            <person name="Kovalovszki A."/>
            <person name="Ziels R.M."/>
            <person name="Maus I."/>
            <person name="Zhu X."/>
            <person name="Kougias P.G."/>
            <person name="Basile A."/>
            <person name="Luo G."/>
            <person name="Schluter A."/>
            <person name="Konstantinidis K.T."/>
            <person name="Angelidaki I."/>
        </authorList>
    </citation>
    <scope>NUCLEOTIDE SEQUENCE [LARGE SCALE GENOMIC DNA]</scope>
    <source>
        <strain evidence="1">AS27yjCOA_157</strain>
    </source>
</reference>
<evidence type="ECO:0000313" key="2">
    <source>
        <dbReference type="Proteomes" id="UP000544742"/>
    </source>
</evidence>
<dbReference type="AlphaFoldDB" id="A0A7K4AJC9"/>